<evidence type="ECO:0000313" key="1">
    <source>
        <dbReference type="EMBL" id="RNA06331.1"/>
    </source>
</evidence>
<keyword evidence="2" id="KW-1185">Reference proteome</keyword>
<proteinExistence type="predicted"/>
<reference evidence="1 2" key="1">
    <citation type="journal article" date="2018" name="Sci. Rep.">
        <title>Genomic signatures of local adaptation to the degree of environmental predictability in rotifers.</title>
        <authorList>
            <person name="Franch-Gras L."/>
            <person name="Hahn C."/>
            <person name="Garcia-Roger E.M."/>
            <person name="Carmona M.J."/>
            <person name="Serra M."/>
            <person name="Gomez A."/>
        </authorList>
    </citation>
    <scope>NUCLEOTIDE SEQUENCE [LARGE SCALE GENOMIC DNA]</scope>
    <source>
        <strain evidence="1">HYR1</strain>
    </source>
</reference>
<name>A0A3M7Q5Q3_BRAPC</name>
<dbReference type="Proteomes" id="UP000276133">
    <property type="component" value="Unassembled WGS sequence"/>
</dbReference>
<gene>
    <name evidence="1" type="ORF">BpHYR1_015252</name>
</gene>
<evidence type="ECO:0000313" key="2">
    <source>
        <dbReference type="Proteomes" id="UP000276133"/>
    </source>
</evidence>
<organism evidence="1 2">
    <name type="scientific">Brachionus plicatilis</name>
    <name type="common">Marine rotifer</name>
    <name type="synonym">Brachionus muelleri</name>
    <dbReference type="NCBI Taxonomy" id="10195"/>
    <lineage>
        <taxon>Eukaryota</taxon>
        <taxon>Metazoa</taxon>
        <taxon>Spiralia</taxon>
        <taxon>Gnathifera</taxon>
        <taxon>Rotifera</taxon>
        <taxon>Eurotatoria</taxon>
        <taxon>Monogononta</taxon>
        <taxon>Pseudotrocha</taxon>
        <taxon>Ploima</taxon>
        <taxon>Brachionidae</taxon>
        <taxon>Brachionus</taxon>
    </lineage>
</organism>
<dbReference type="AlphaFoldDB" id="A0A3M7Q5Q3"/>
<comment type="caution">
    <text evidence="1">The sequence shown here is derived from an EMBL/GenBank/DDBJ whole genome shotgun (WGS) entry which is preliminary data.</text>
</comment>
<dbReference type="EMBL" id="REGN01007433">
    <property type="protein sequence ID" value="RNA06331.1"/>
    <property type="molecule type" value="Genomic_DNA"/>
</dbReference>
<sequence length="78" mass="8846">MRSHLTNDNQKKKIIALFHISTKINLKNSRSLLGENLPKTLSPLEEFLFNLYLNLTVPLGSTLSHLKLTGIEEQISTE</sequence>
<accession>A0A3M7Q5Q3</accession>
<protein>
    <submittedName>
        <fullName evidence="1">Uncharacterized protein</fullName>
    </submittedName>
</protein>